<keyword evidence="5" id="KW-0411">Iron-sulfur</keyword>
<dbReference type="InterPro" id="IPR005720">
    <property type="entry name" value="Dihydroorotate_DH_cat"/>
</dbReference>
<evidence type="ECO:0000256" key="11">
    <source>
        <dbReference type="ARBA" id="ARBA00049714"/>
    </source>
</evidence>
<evidence type="ECO:0000256" key="2">
    <source>
        <dbReference type="ARBA" id="ARBA00022723"/>
    </source>
</evidence>
<dbReference type="EMBL" id="JACQWF010000260">
    <property type="protein sequence ID" value="MBI4595863.1"/>
    <property type="molecule type" value="Genomic_DNA"/>
</dbReference>
<comment type="catalytic activity">
    <reaction evidence="8">
        <text>5,6-dihydrothymine + NAD(+) = thymine + NADH + H(+)</text>
        <dbReference type="Rhea" id="RHEA:28791"/>
        <dbReference type="ChEBI" id="CHEBI:15378"/>
        <dbReference type="ChEBI" id="CHEBI:17821"/>
        <dbReference type="ChEBI" id="CHEBI:27468"/>
        <dbReference type="ChEBI" id="CHEBI:57540"/>
        <dbReference type="ChEBI" id="CHEBI:57945"/>
        <dbReference type="EC" id="1.3.1.1"/>
    </reaction>
</comment>
<dbReference type="GO" id="GO:0050661">
    <property type="term" value="F:NADP binding"/>
    <property type="evidence" value="ECO:0007669"/>
    <property type="project" value="TreeGrafter"/>
</dbReference>
<feature type="domain" description="4Fe-4S ferredoxin-type" evidence="13">
    <location>
        <begin position="372"/>
        <end position="401"/>
    </location>
</feature>
<keyword evidence="3" id="KW-0560">Oxidoreductase</keyword>
<evidence type="ECO:0000256" key="7">
    <source>
        <dbReference type="ARBA" id="ARBA00032722"/>
    </source>
</evidence>
<evidence type="ECO:0000256" key="10">
    <source>
        <dbReference type="ARBA" id="ARBA00049578"/>
    </source>
</evidence>
<organism evidence="14 15">
    <name type="scientific">Tectimicrobiota bacterium</name>
    <dbReference type="NCBI Taxonomy" id="2528274"/>
    <lineage>
        <taxon>Bacteria</taxon>
        <taxon>Pseudomonadati</taxon>
        <taxon>Nitrospinota/Tectimicrobiota group</taxon>
        <taxon>Candidatus Tectimicrobiota</taxon>
    </lineage>
</organism>
<evidence type="ECO:0000256" key="4">
    <source>
        <dbReference type="ARBA" id="ARBA00023004"/>
    </source>
</evidence>
<dbReference type="PROSITE" id="PS00198">
    <property type="entry name" value="4FE4S_FER_1"/>
    <property type="match status" value="1"/>
</dbReference>
<protein>
    <recommendedName>
        <fullName evidence="12">dihydrouracil dehydrogenase (NAD(+))</fullName>
        <ecNumber evidence="12">1.3.1.1</ecNumber>
    </recommendedName>
    <alternativeName>
        <fullName evidence="7">Dihydrothymine dehydrogenase</fullName>
    </alternativeName>
    <alternativeName>
        <fullName evidence="6">Dihydrouracil dehydrogenase</fullName>
    </alternativeName>
</protein>
<dbReference type="InterPro" id="IPR017900">
    <property type="entry name" value="4Fe4S_Fe_S_CS"/>
</dbReference>
<dbReference type="GO" id="GO:0006210">
    <property type="term" value="P:thymine catabolic process"/>
    <property type="evidence" value="ECO:0007669"/>
    <property type="project" value="TreeGrafter"/>
</dbReference>
<dbReference type="GO" id="GO:0004159">
    <property type="term" value="F:dihydropyrimidine dehydrogenase (NAD+) activity"/>
    <property type="evidence" value="ECO:0007669"/>
    <property type="project" value="UniProtKB-EC"/>
</dbReference>
<accession>A0A933GL38</accession>
<dbReference type="SUPFAM" id="SSF46548">
    <property type="entry name" value="alpha-helical ferredoxin"/>
    <property type="match status" value="1"/>
</dbReference>
<dbReference type="GO" id="GO:0051536">
    <property type="term" value="F:iron-sulfur cluster binding"/>
    <property type="evidence" value="ECO:0007669"/>
    <property type="project" value="UniProtKB-KW"/>
</dbReference>
<evidence type="ECO:0000259" key="13">
    <source>
        <dbReference type="PROSITE" id="PS51379"/>
    </source>
</evidence>
<reference evidence="14" key="1">
    <citation type="submission" date="2020-07" db="EMBL/GenBank/DDBJ databases">
        <title>Huge and variable diversity of episymbiotic CPR bacteria and DPANN archaea in groundwater ecosystems.</title>
        <authorList>
            <person name="He C.Y."/>
            <person name="Keren R."/>
            <person name="Whittaker M."/>
            <person name="Farag I.F."/>
            <person name="Doudna J."/>
            <person name="Cate J.H.D."/>
            <person name="Banfield J.F."/>
        </authorList>
    </citation>
    <scope>NUCLEOTIDE SEQUENCE</scope>
    <source>
        <strain evidence="14">NC_groundwater_1482_Ag_S-0.65um_47_24</strain>
    </source>
</reference>
<dbReference type="GO" id="GO:0006212">
    <property type="term" value="P:uracil catabolic process"/>
    <property type="evidence" value="ECO:0007669"/>
    <property type="project" value="TreeGrafter"/>
</dbReference>
<dbReference type="InterPro" id="IPR013785">
    <property type="entry name" value="Aldolase_TIM"/>
</dbReference>
<comment type="similarity">
    <text evidence="1">Belongs to the dihydropyrimidine dehydrogenase family.</text>
</comment>
<proteinExistence type="inferred from homology"/>
<evidence type="ECO:0000256" key="3">
    <source>
        <dbReference type="ARBA" id="ARBA00023002"/>
    </source>
</evidence>
<comment type="catalytic activity">
    <reaction evidence="9">
        <text>5,6-dihydrouracil + NAD(+) = uracil + NADH + H(+)</text>
        <dbReference type="Rhea" id="RHEA:20189"/>
        <dbReference type="ChEBI" id="CHEBI:15378"/>
        <dbReference type="ChEBI" id="CHEBI:15901"/>
        <dbReference type="ChEBI" id="CHEBI:17568"/>
        <dbReference type="ChEBI" id="CHEBI:57540"/>
        <dbReference type="ChEBI" id="CHEBI:57945"/>
        <dbReference type="EC" id="1.3.1.1"/>
    </reaction>
</comment>
<evidence type="ECO:0000256" key="9">
    <source>
        <dbReference type="ARBA" id="ARBA00048792"/>
    </source>
</evidence>
<name>A0A933GL38_UNCTE</name>
<evidence type="ECO:0000313" key="15">
    <source>
        <dbReference type="Proteomes" id="UP000772181"/>
    </source>
</evidence>
<dbReference type="GO" id="GO:0002058">
    <property type="term" value="F:uracil binding"/>
    <property type="evidence" value="ECO:0007669"/>
    <property type="project" value="TreeGrafter"/>
</dbReference>
<comment type="caution">
    <text evidence="14">The sequence shown here is derived from an EMBL/GenBank/DDBJ whole genome shotgun (WGS) entry which is preliminary data.</text>
</comment>
<sequence length="404" mass="44648">MVDLSVEFLGVKFKNPIVTAAGTITWSLNNLKRCIEAGVSAVIPKSVILDPNRWERPARQSLFFFDKYNRRQLFTHCSMWFHSPDEQAKLIDEIKPLAQREGVVVMGNILCEASVEGFDEKGIISCAKQLEAAGADMLELPVVCPTTGAESGLNARDRFEKDVQATKFVLSTLKGKLGIPHYVKWGYNSSPAEFLEILQTIETEVNAAHFLPLLPATVVDIETARPVGPVPLLYGHYNAGIGCYFTALAAKSSKLQIMSSGGFWTWRDIVESLMCGASLTGVHCAVVYQGYKRFTQMLNGLTDFMERKGYKKMDDLRGLAVPHIDNAQEIREWLKKRQVPAEAAEILVDDRKCNGCGMCAMCNAEAVTMKDDIARIDLNLCMRCGACATICPRDAISVSFLVSS</sequence>
<dbReference type="EC" id="1.3.1.1" evidence="12"/>
<dbReference type="Pfam" id="PF01180">
    <property type="entry name" value="DHO_dh"/>
    <property type="match status" value="1"/>
</dbReference>
<dbReference type="PROSITE" id="PS51379">
    <property type="entry name" value="4FE4S_FER_2"/>
    <property type="match status" value="1"/>
</dbReference>
<evidence type="ECO:0000256" key="6">
    <source>
        <dbReference type="ARBA" id="ARBA00030119"/>
    </source>
</evidence>
<dbReference type="Gene3D" id="3.20.20.70">
    <property type="entry name" value="Aldolase class I"/>
    <property type="match status" value="1"/>
</dbReference>
<dbReference type="Pfam" id="PF00037">
    <property type="entry name" value="Fer4"/>
    <property type="match status" value="1"/>
</dbReference>
<evidence type="ECO:0000256" key="5">
    <source>
        <dbReference type="ARBA" id="ARBA00023014"/>
    </source>
</evidence>
<evidence type="ECO:0000256" key="1">
    <source>
        <dbReference type="ARBA" id="ARBA00010804"/>
    </source>
</evidence>
<gene>
    <name evidence="14" type="ORF">HY730_05725</name>
</gene>
<evidence type="ECO:0000256" key="8">
    <source>
        <dbReference type="ARBA" id="ARBA00047685"/>
    </source>
</evidence>
<keyword evidence="2" id="KW-0479">Metal-binding</keyword>
<dbReference type="Gene3D" id="3.30.70.20">
    <property type="match status" value="1"/>
</dbReference>
<dbReference type="AlphaFoldDB" id="A0A933GL38"/>
<evidence type="ECO:0000256" key="12">
    <source>
        <dbReference type="ARBA" id="ARBA00049728"/>
    </source>
</evidence>
<dbReference type="Proteomes" id="UP000772181">
    <property type="component" value="Unassembled WGS sequence"/>
</dbReference>
<dbReference type="PANTHER" id="PTHR43073:SF2">
    <property type="entry name" value="DIHYDROPYRIMIDINE DEHYDROGENASE [NADP(+)]"/>
    <property type="match status" value="1"/>
</dbReference>
<comment type="subunit">
    <text evidence="11">Heterotetramer of 2 PreA and 2 PreT subunits.</text>
</comment>
<dbReference type="PANTHER" id="PTHR43073">
    <property type="entry name" value="DIHYDROPYRIMIDINE DEHYDROGENASE [NADP(+)]"/>
    <property type="match status" value="1"/>
</dbReference>
<comment type="function">
    <text evidence="10">Involved in pyrimidine base degradation. Catalyzes physiologically the reduction of uracil to 5,6-dihydrouracil (DHU) by using NADH as a specific cosubstrate. It also catalyzes the reverse reaction and the reduction of thymine to 5,6-dihydrothymine (DHT).</text>
</comment>
<keyword evidence="4" id="KW-0408">Iron</keyword>
<dbReference type="SUPFAM" id="SSF51395">
    <property type="entry name" value="FMN-linked oxidoreductases"/>
    <property type="match status" value="1"/>
</dbReference>
<dbReference type="GO" id="GO:0005737">
    <property type="term" value="C:cytoplasm"/>
    <property type="evidence" value="ECO:0007669"/>
    <property type="project" value="InterPro"/>
</dbReference>
<evidence type="ECO:0000313" key="14">
    <source>
        <dbReference type="EMBL" id="MBI4595863.1"/>
    </source>
</evidence>
<dbReference type="InterPro" id="IPR017896">
    <property type="entry name" value="4Fe4S_Fe-S-bd"/>
</dbReference>
<dbReference type="GO" id="GO:0046872">
    <property type="term" value="F:metal ion binding"/>
    <property type="evidence" value="ECO:0007669"/>
    <property type="project" value="UniProtKB-KW"/>
</dbReference>